<reference evidence="2" key="1">
    <citation type="journal article" date="2020" name="Stud. Mycol.">
        <title>101 Dothideomycetes genomes: a test case for predicting lifestyles and emergence of pathogens.</title>
        <authorList>
            <person name="Haridas S."/>
            <person name="Albert R."/>
            <person name="Binder M."/>
            <person name="Bloem J."/>
            <person name="Labutti K."/>
            <person name="Salamov A."/>
            <person name="Andreopoulos B."/>
            <person name="Baker S."/>
            <person name="Barry K."/>
            <person name="Bills G."/>
            <person name="Bluhm B."/>
            <person name="Cannon C."/>
            <person name="Castanera R."/>
            <person name="Culley D."/>
            <person name="Daum C."/>
            <person name="Ezra D."/>
            <person name="Gonzalez J."/>
            <person name="Henrissat B."/>
            <person name="Kuo A."/>
            <person name="Liang C."/>
            <person name="Lipzen A."/>
            <person name="Lutzoni F."/>
            <person name="Magnuson J."/>
            <person name="Mondo S."/>
            <person name="Nolan M."/>
            <person name="Ohm R."/>
            <person name="Pangilinan J."/>
            <person name="Park H.-J."/>
            <person name="Ramirez L."/>
            <person name="Alfaro M."/>
            <person name="Sun H."/>
            <person name="Tritt A."/>
            <person name="Yoshinaga Y."/>
            <person name="Zwiers L.-H."/>
            <person name="Turgeon B."/>
            <person name="Goodwin S."/>
            <person name="Spatafora J."/>
            <person name="Crous P."/>
            <person name="Grigoriev I."/>
        </authorList>
    </citation>
    <scope>NUCLEOTIDE SEQUENCE</scope>
    <source>
        <strain evidence="2">CBS 130266</strain>
    </source>
</reference>
<evidence type="ECO:0000256" key="1">
    <source>
        <dbReference type="SAM" id="MobiDB-lite"/>
    </source>
</evidence>
<evidence type="ECO:0000313" key="3">
    <source>
        <dbReference type="Proteomes" id="UP000800235"/>
    </source>
</evidence>
<accession>A0A9P4NM56</accession>
<dbReference type="EMBL" id="MU007061">
    <property type="protein sequence ID" value="KAF2427218.1"/>
    <property type="molecule type" value="Genomic_DNA"/>
</dbReference>
<sequence length="402" mass="45493">MSRALDSTDTLALAALVVALVALLNTISQVLQQYFATADGYRRCSSSVMGDWARFTRRRFKWKELRFETIFVTPVIFLDVAYDMKLAQERENSPVVILDGSDEMSKWPGLKEVGHHEMRWNRFSHHHHHHSAPADLEKPKPVHSRTFSKPSNTGIKKFLRENTPLMPPESQLERFMALDVDPKGHRLDNEPVTWISLMQSLQRYSASLQGAGLTVLQDVGSGSLRRGRILTPAARISKKSWDFMPPEITKPLALSNLRDIVIIVQILGCKWTNFKPEEGNIRAEGDGILVTSAEVRSLGTVVSFTKTDKRIEELRELHGLIYSPFEGAVNLGFGIIQSDLLSGETYKIFSLDDCYETLNRLSSAVRDFSTMPKLVMQTSKFPTFYSFLKRRPLLLLTLVGPD</sequence>
<organism evidence="2 3">
    <name type="scientific">Tothia fuscella</name>
    <dbReference type="NCBI Taxonomy" id="1048955"/>
    <lineage>
        <taxon>Eukaryota</taxon>
        <taxon>Fungi</taxon>
        <taxon>Dikarya</taxon>
        <taxon>Ascomycota</taxon>
        <taxon>Pezizomycotina</taxon>
        <taxon>Dothideomycetes</taxon>
        <taxon>Pleosporomycetidae</taxon>
        <taxon>Venturiales</taxon>
        <taxon>Cylindrosympodiaceae</taxon>
        <taxon>Tothia</taxon>
    </lineage>
</organism>
<dbReference type="AlphaFoldDB" id="A0A9P4NM56"/>
<dbReference type="Proteomes" id="UP000800235">
    <property type="component" value="Unassembled WGS sequence"/>
</dbReference>
<proteinExistence type="predicted"/>
<evidence type="ECO:0000313" key="2">
    <source>
        <dbReference type="EMBL" id="KAF2427218.1"/>
    </source>
</evidence>
<keyword evidence="3" id="KW-1185">Reference proteome</keyword>
<dbReference type="OrthoDB" id="5227693at2759"/>
<comment type="caution">
    <text evidence="2">The sequence shown here is derived from an EMBL/GenBank/DDBJ whole genome shotgun (WGS) entry which is preliminary data.</text>
</comment>
<feature type="region of interest" description="Disordered" evidence="1">
    <location>
        <begin position="129"/>
        <end position="149"/>
    </location>
</feature>
<gene>
    <name evidence="2" type="ORF">EJ08DRAFT_699667</name>
</gene>
<protein>
    <submittedName>
        <fullName evidence="2">Uncharacterized protein</fullName>
    </submittedName>
</protein>
<name>A0A9P4NM56_9PEZI</name>